<evidence type="ECO:0000313" key="4">
    <source>
        <dbReference type="Proteomes" id="UP000262939"/>
    </source>
</evidence>
<dbReference type="GO" id="GO:0016740">
    <property type="term" value="F:transferase activity"/>
    <property type="evidence" value="ECO:0007669"/>
    <property type="project" value="UniProtKB-KW"/>
</dbReference>
<proteinExistence type="predicted"/>
<comment type="caution">
    <text evidence="3">The sequence shown here is derived from an EMBL/GenBank/DDBJ whole genome shotgun (WGS) entry which is preliminary data.</text>
</comment>
<organism evidence="3 4">
    <name type="scientific">Peribacillus glennii</name>
    <dbReference type="NCBI Taxonomy" id="2303991"/>
    <lineage>
        <taxon>Bacteria</taxon>
        <taxon>Bacillati</taxon>
        <taxon>Bacillota</taxon>
        <taxon>Bacilli</taxon>
        <taxon>Bacillales</taxon>
        <taxon>Bacillaceae</taxon>
        <taxon>Peribacillus</taxon>
    </lineage>
</organism>
<dbReference type="Pfam" id="PF02709">
    <property type="entry name" value="Glyco_transf_7C"/>
    <property type="match status" value="1"/>
</dbReference>
<gene>
    <name evidence="3" type="ORF">D0466_19010</name>
</gene>
<dbReference type="Proteomes" id="UP000262939">
    <property type="component" value="Unassembled WGS sequence"/>
</dbReference>
<name>A0A372L7S5_9BACI</name>
<reference evidence="3 4" key="1">
    <citation type="submission" date="2018-08" db="EMBL/GenBank/DDBJ databases">
        <title>Bacillus chawlae sp. nov., Bacillus glennii sp. nov., and Bacillus saganii sp. nov. Isolated from the Vehicle Assembly Building at Kennedy Space Center where the Viking Spacecraft were Assembled.</title>
        <authorList>
            <person name="Seuylemezian A."/>
            <person name="Vaishampayan P."/>
        </authorList>
    </citation>
    <scope>NUCLEOTIDE SEQUENCE [LARGE SCALE GENOMIC DNA]</scope>
    <source>
        <strain evidence="3 4">V44-8</strain>
    </source>
</reference>
<dbReference type="EMBL" id="QVTD01000016">
    <property type="protein sequence ID" value="RFU61301.1"/>
    <property type="molecule type" value="Genomic_DNA"/>
</dbReference>
<sequence>MLEKVSVLMPYKPDYGVRDNLFKWVQSFYKNMMPEVEICIGECNSELFNRSQAINNAAKIATRDVFAIIDTDVVYDPQVLINAVQLLDEHAWVIPYNKILDLSQFSTEALLGTDAQWPLPFNVEFKDRFELKDHKPVGAFAVLSRANFNLVGGFDERFAGWGREDNAFRDAMNTLCGPYRRINKYDLYHLWHPRTEAKGNPNFENNHKLYKEYAKRRGNADEMRKWIKARRQSGS</sequence>
<accession>A0A372L7S5</accession>
<dbReference type="InterPro" id="IPR027791">
    <property type="entry name" value="Galactosyl_T_C"/>
</dbReference>
<dbReference type="RefSeq" id="WP_117324105.1">
    <property type="nucleotide sequence ID" value="NZ_QVTD01000016.1"/>
</dbReference>
<dbReference type="OrthoDB" id="9801954at2"/>
<evidence type="ECO:0000259" key="2">
    <source>
        <dbReference type="Pfam" id="PF02709"/>
    </source>
</evidence>
<evidence type="ECO:0000313" key="3">
    <source>
        <dbReference type="EMBL" id="RFU61301.1"/>
    </source>
</evidence>
<dbReference type="Gene3D" id="3.90.550.10">
    <property type="entry name" value="Spore Coat Polysaccharide Biosynthesis Protein SpsA, Chain A"/>
    <property type="match status" value="1"/>
</dbReference>
<evidence type="ECO:0000256" key="1">
    <source>
        <dbReference type="ARBA" id="ARBA00022679"/>
    </source>
</evidence>
<dbReference type="InterPro" id="IPR029044">
    <property type="entry name" value="Nucleotide-diphossugar_trans"/>
</dbReference>
<dbReference type="SUPFAM" id="SSF53448">
    <property type="entry name" value="Nucleotide-diphospho-sugar transferases"/>
    <property type="match status" value="1"/>
</dbReference>
<keyword evidence="1 3" id="KW-0808">Transferase</keyword>
<dbReference type="AlphaFoldDB" id="A0A372L7S5"/>
<feature type="domain" description="Galactosyltransferase C-terminal" evidence="2">
    <location>
        <begin position="129"/>
        <end position="183"/>
    </location>
</feature>
<protein>
    <submittedName>
        <fullName evidence="3">Glycosyltransferase</fullName>
    </submittedName>
</protein>
<keyword evidence="4" id="KW-1185">Reference proteome</keyword>